<dbReference type="SUPFAM" id="SSF56300">
    <property type="entry name" value="Metallo-dependent phosphatases"/>
    <property type="match status" value="1"/>
</dbReference>
<dbReference type="Pfam" id="PF00149">
    <property type="entry name" value="Metallophos"/>
    <property type="match status" value="1"/>
</dbReference>
<gene>
    <name evidence="5" type="ORF">GCM10009681_51310</name>
</gene>
<dbReference type="EMBL" id="BAAALS010000035">
    <property type="protein sequence ID" value="GAA1773566.1"/>
    <property type="molecule type" value="Genomic_DNA"/>
</dbReference>
<evidence type="ECO:0000313" key="5">
    <source>
        <dbReference type="EMBL" id="GAA1773566.1"/>
    </source>
</evidence>
<reference evidence="6" key="1">
    <citation type="journal article" date="2019" name="Int. J. Syst. Evol. Microbiol.">
        <title>The Global Catalogue of Microorganisms (GCM) 10K type strain sequencing project: providing services to taxonomists for standard genome sequencing and annotation.</title>
        <authorList>
            <consortium name="The Broad Institute Genomics Platform"/>
            <consortium name="The Broad Institute Genome Sequencing Center for Infectious Disease"/>
            <person name="Wu L."/>
            <person name="Ma J."/>
        </authorList>
    </citation>
    <scope>NUCLEOTIDE SEQUENCE [LARGE SCALE GENOMIC DNA]</scope>
    <source>
        <strain evidence="6">JCM 13249</strain>
    </source>
</reference>
<evidence type="ECO:0000256" key="1">
    <source>
        <dbReference type="ARBA" id="ARBA00022723"/>
    </source>
</evidence>
<keyword evidence="2" id="KW-0378">Hydrolase</keyword>
<organism evidence="5 6">
    <name type="scientific">Luedemannella helvata</name>
    <dbReference type="NCBI Taxonomy" id="349315"/>
    <lineage>
        <taxon>Bacteria</taxon>
        <taxon>Bacillati</taxon>
        <taxon>Actinomycetota</taxon>
        <taxon>Actinomycetes</taxon>
        <taxon>Micromonosporales</taxon>
        <taxon>Micromonosporaceae</taxon>
        <taxon>Luedemannella</taxon>
    </lineage>
</organism>
<dbReference type="InterPro" id="IPR004843">
    <property type="entry name" value="Calcineurin-like_PHP"/>
</dbReference>
<keyword evidence="1" id="KW-0479">Metal-binding</keyword>
<keyword evidence="3" id="KW-1133">Transmembrane helix</keyword>
<feature type="transmembrane region" description="Helical" evidence="3">
    <location>
        <begin position="93"/>
        <end position="114"/>
    </location>
</feature>
<dbReference type="Proteomes" id="UP001500655">
    <property type="component" value="Unassembled WGS sequence"/>
</dbReference>
<evidence type="ECO:0000256" key="3">
    <source>
        <dbReference type="SAM" id="Phobius"/>
    </source>
</evidence>
<dbReference type="CDD" id="cd07385">
    <property type="entry name" value="MPP_YkuE_C"/>
    <property type="match status" value="1"/>
</dbReference>
<keyword evidence="6" id="KW-1185">Reference proteome</keyword>
<dbReference type="PANTHER" id="PTHR31302:SF31">
    <property type="entry name" value="PHOSPHODIESTERASE YAEI"/>
    <property type="match status" value="1"/>
</dbReference>
<evidence type="ECO:0000259" key="4">
    <source>
        <dbReference type="Pfam" id="PF00149"/>
    </source>
</evidence>
<name>A0ABP4X8U0_9ACTN</name>
<feature type="transmembrane region" description="Helical" evidence="3">
    <location>
        <begin position="134"/>
        <end position="153"/>
    </location>
</feature>
<dbReference type="PANTHER" id="PTHR31302">
    <property type="entry name" value="TRANSMEMBRANE PROTEIN WITH METALLOPHOSPHOESTERASE DOMAIN-RELATED"/>
    <property type="match status" value="1"/>
</dbReference>
<comment type="caution">
    <text evidence="5">The sequence shown here is derived from an EMBL/GenBank/DDBJ whole genome shotgun (WGS) entry which is preliminary data.</text>
</comment>
<keyword evidence="3" id="KW-0812">Transmembrane</keyword>
<evidence type="ECO:0000313" key="6">
    <source>
        <dbReference type="Proteomes" id="UP001500655"/>
    </source>
</evidence>
<protein>
    <submittedName>
        <fullName evidence="5">Metallophosphoesterase</fullName>
    </submittedName>
</protein>
<proteinExistence type="predicted"/>
<sequence length="407" mass="43273">MTTVDDAAAEPAAVVEGAAEPAPRRRSGGRARFLATLIAVLLLLFGVPWWTLVGGPARWPTTAVVVGTIAFVAALAALPLLMVRGHGPRRSDAAAVAGDTLLGVVWVLFAWSILGNVAGLGLLVAGVPDPTRSRLVAAVVTLVALVLLGWGYAEAMRVPRVRRVDVWLERLGAGLDGTTVVLLTDTHYGPIDRARWSARVVEVVNGLDADLVCHTGDIADGTPQERHAQSEPLGSVRARLGRAYVTGNHEYFSQAQGWLDRMRELGWTELHNRHIVVERGGSRLVVAGVDDRTAAGSGVPGHGSDHAAALAGADPDLPVLLLAHQPRQIPGAVSHGVDLQLSGHTHGGQIWPFHFLVRTDQPVLQGLSRHGARTQLYTSRGTGFWGPPFRVFAPSEITLLTLRSGQP</sequence>
<evidence type="ECO:0000256" key="2">
    <source>
        <dbReference type="ARBA" id="ARBA00022801"/>
    </source>
</evidence>
<feature type="domain" description="Calcineurin-like phosphoesterase" evidence="4">
    <location>
        <begin position="179"/>
        <end position="347"/>
    </location>
</feature>
<dbReference type="InterPro" id="IPR029052">
    <property type="entry name" value="Metallo-depent_PP-like"/>
</dbReference>
<feature type="transmembrane region" description="Helical" evidence="3">
    <location>
        <begin position="33"/>
        <end position="53"/>
    </location>
</feature>
<dbReference type="RefSeq" id="WP_425560861.1">
    <property type="nucleotide sequence ID" value="NZ_BAAALS010000035.1"/>
</dbReference>
<accession>A0ABP4X8U0</accession>
<feature type="transmembrane region" description="Helical" evidence="3">
    <location>
        <begin position="59"/>
        <end position="81"/>
    </location>
</feature>
<keyword evidence="3" id="KW-0472">Membrane</keyword>
<dbReference type="InterPro" id="IPR051158">
    <property type="entry name" value="Metallophosphoesterase_sf"/>
</dbReference>
<dbReference type="Gene3D" id="3.60.21.10">
    <property type="match status" value="1"/>
</dbReference>